<gene>
    <name evidence="3" type="ORF">TrST_g542</name>
</gene>
<dbReference type="PANTHER" id="PTHR12277:SF81">
    <property type="entry name" value="PROTEIN ABHD13"/>
    <property type="match status" value="1"/>
</dbReference>
<dbReference type="InterPro" id="IPR029058">
    <property type="entry name" value="AB_hydrolase_fold"/>
</dbReference>
<keyword evidence="4" id="KW-1185">Reference proteome</keyword>
<dbReference type="Gene3D" id="3.40.50.1820">
    <property type="entry name" value="alpha/beta hydrolase"/>
    <property type="match status" value="1"/>
</dbReference>
<dbReference type="SUPFAM" id="SSF53474">
    <property type="entry name" value="alpha/beta-Hydrolases"/>
    <property type="match status" value="1"/>
</dbReference>
<comment type="caution">
    <text evidence="3">The sequence shown here is derived from an EMBL/GenBank/DDBJ whole genome shotgun (WGS) entry which is preliminary data.</text>
</comment>
<keyword evidence="2" id="KW-1133">Transmembrane helix</keyword>
<name>A0A9W7BP06_9STRA</name>
<dbReference type="OrthoDB" id="206827at2759"/>
<sequence>MDSLLFLNYRTAFDALSDRRDSHIVLRAFVGFMELLTPSPLLPPLTTTSLVHYILVSVLSRQLLLLLIIYLLSLLLLLPVYVLDVLLFDYTVLDVIVMYFVVSAICRFVKRSLAFPRGYCSDYWAFWESSRNPTPADQNPSLDKTVTDASRILPPDHPLRNLDVLPPYNLHHIKMVREVSESLTVYKEDEERWEFLEDVKFCLENSEGPGSDPAKGVTTNLERMLAENDASTPIPGNVLRAAFLASLNRTLQERDATQFATECGQYSDIIDSQLEFMAEAIHLSTTDIISSAHILADPRNMMNDDGNWTIVQAIWQMLKNALKFTSTVAAADFDLVLFSFGYVRQGRLRNLNRRKGIEASDVVIRETGKKGGLVEALWVKKEGSKGTVVYCNPNAGVWELTGQSLGLGVGGAGETGDEAGWIETYLRLGYDVVAFNYRGYGRSCFYPPPTSPPPFPLKCWRWFGNWFGSGGLKPASLKSDGLIVCDAVVGVDGNSKLIVHGESIGGMVAASAAEGRDDNTLLIVDRSFKCLEAVAENMLGGWVGVAMRVFLRGWNSDVVTSFEKKRGPKLICQDPFDQIINYTAGLMVGVSWKKEVEGDLEQHMFPVRVREEYVRMGEGRESEGGGMLFAPEKIAGGEKLGIETLAKFAAAVRSIGIRVTKGNKRAREGLEPVGGMAGRDFSDSDSDDSQDEEMGGGARTNSARTSAGRMGEGELRELNLAWNLLSVCDGLGGMGLGSAAKISLEAVCVWLCVCLRAGPCIVRRRSKYRTGGGDGIIDSDFDPRNPGGGRTARGGVALPAVLKGLKELKTSAGSWGQEVTKEIDVIILILDYAVETVKGRAGSGAGSGEEVQVVNLICGHNAPLGRAEMQELKYFIGKWESGEGSVGGGGGASATLV</sequence>
<evidence type="ECO:0000313" key="4">
    <source>
        <dbReference type="Proteomes" id="UP001165085"/>
    </source>
</evidence>
<evidence type="ECO:0000313" key="3">
    <source>
        <dbReference type="EMBL" id="GMH91951.1"/>
    </source>
</evidence>
<dbReference type="PANTHER" id="PTHR12277">
    <property type="entry name" value="ALPHA/BETA HYDROLASE DOMAIN-CONTAINING PROTEIN"/>
    <property type="match status" value="1"/>
</dbReference>
<dbReference type="EMBL" id="BRXY01000393">
    <property type="protein sequence ID" value="GMH91951.1"/>
    <property type="molecule type" value="Genomic_DNA"/>
</dbReference>
<dbReference type="Proteomes" id="UP001165085">
    <property type="component" value="Unassembled WGS sequence"/>
</dbReference>
<keyword evidence="2" id="KW-0812">Transmembrane</keyword>
<feature type="region of interest" description="Disordered" evidence="1">
    <location>
        <begin position="668"/>
        <end position="710"/>
    </location>
</feature>
<feature type="compositionally biased region" description="Acidic residues" evidence="1">
    <location>
        <begin position="683"/>
        <end position="694"/>
    </location>
</feature>
<dbReference type="AlphaFoldDB" id="A0A9W7BP06"/>
<accession>A0A9W7BP06</accession>
<protein>
    <submittedName>
        <fullName evidence="3">Uncharacterized protein</fullName>
    </submittedName>
</protein>
<evidence type="ECO:0000256" key="1">
    <source>
        <dbReference type="SAM" id="MobiDB-lite"/>
    </source>
</evidence>
<keyword evidence="2" id="KW-0472">Membrane</keyword>
<feature type="transmembrane region" description="Helical" evidence="2">
    <location>
        <begin position="63"/>
        <end position="82"/>
    </location>
</feature>
<proteinExistence type="predicted"/>
<evidence type="ECO:0000256" key="2">
    <source>
        <dbReference type="SAM" id="Phobius"/>
    </source>
</evidence>
<organism evidence="3 4">
    <name type="scientific">Triparma strigata</name>
    <dbReference type="NCBI Taxonomy" id="1606541"/>
    <lineage>
        <taxon>Eukaryota</taxon>
        <taxon>Sar</taxon>
        <taxon>Stramenopiles</taxon>
        <taxon>Ochrophyta</taxon>
        <taxon>Bolidophyceae</taxon>
        <taxon>Parmales</taxon>
        <taxon>Triparmaceae</taxon>
        <taxon>Triparma</taxon>
    </lineage>
</organism>
<reference evidence="4" key="1">
    <citation type="journal article" date="2023" name="Commun. Biol.">
        <title>Genome analysis of Parmales, the sister group of diatoms, reveals the evolutionary specialization of diatoms from phago-mixotrophs to photoautotrophs.</title>
        <authorList>
            <person name="Ban H."/>
            <person name="Sato S."/>
            <person name="Yoshikawa S."/>
            <person name="Yamada K."/>
            <person name="Nakamura Y."/>
            <person name="Ichinomiya M."/>
            <person name="Sato N."/>
            <person name="Blanc-Mathieu R."/>
            <person name="Endo H."/>
            <person name="Kuwata A."/>
            <person name="Ogata H."/>
        </authorList>
    </citation>
    <scope>NUCLEOTIDE SEQUENCE [LARGE SCALE GENOMIC DNA]</scope>
    <source>
        <strain evidence="4">NIES 3701</strain>
    </source>
</reference>